<dbReference type="Proteomes" id="UP000002654">
    <property type="component" value="Chromosome"/>
</dbReference>
<accession>G4RP11</accession>
<name>G4RP11_THETK</name>
<organism evidence="1 2">
    <name type="scientific">Thermoproteus tenax (strain ATCC 35583 / DSM 2078 / JCM 9277 / NBRC 100435 / Kra 1)</name>
    <dbReference type="NCBI Taxonomy" id="768679"/>
    <lineage>
        <taxon>Archaea</taxon>
        <taxon>Thermoproteota</taxon>
        <taxon>Thermoprotei</taxon>
        <taxon>Thermoproteales</taxon>
        <taxon>Thermoproteaceae</taxon>
        <taxon>Thermoproteus</taxon>
    </lineage>
</organism>
<dbReference type="STRING" id="768679.TTX_0645"/>
<dbReference type="eggNOG" id="arCOG05641">
    <property type="taxonomic scope" value="Archaea"/>
</dbReference>
<dbReference type="HOGENOM" id="CLU_095960_0_0_2"/>
<keyword evidence="2" id="KW-1185">Reference proteome</keyword>
<dbReference type="AlphaFoldDB" id="G4RP11"/>
<sequence>MDIIYLVLAALLGLEIWTAIYIYRGLKSIESVVYPVLANSIWIRENNNAVVEVLADILAARGVINSDERTLLTSLVRQSRLTLSDLDKAEELLNKRPEELTSEDIKELKRIASALLTWPTRKAVRLAIRLLSYVSQLENDRGVLSADKVEVSYIAETCTIKLQVKRGETVETLEEADEECVDKRASALRELARKRDVNNARDALSMYALCKTRQDAGCRSLMSKLSPLERKSLDFLLNGQ</sequence>
<protein>
    <submittedName>
        <fullName evidence="1">Uncharacterized protein</fullName>
    </submittedName>
</protein>
<dbReference type="EMBL" id="FN869859">
    <property type="protein sequence ID" value="CCC81305.1"/>
    <property type="molecule type" value="Genomic_DNA"/>
</dbReference>
<proteinExistence type="predicted"/>
<gene>
    <name evidence="1" type="ordered locus">TTX_0645</name>
</gene>
<evidence type="ECO:0000313" key="1">
    <source>
        <dbReference type="EMBL" id="CCC81305.1"/>
    </source>
</evidence>
<evidence type="ECO:0000313" key="2">
    <source>
        <dbReference type="Proteomes" id="UP000002654"/>
    </source>
</evidence>
<dbReference type="KEGG" id="ttn:TTX_0645"/>
<dbReference type="PATRIC" id="fig|768679.9.peg.658"/>
<dbReference type="OrthoDB" id="28543at2157"/>
<dbReference type="GeneID" id="11263641"/>
<dbReference type="PaxDb" id="768679-TTX_0645"/>
<reference evidence="1 2" key="1">
    <citation type="journal article" date="2011" name="PLoS ONE">
        <title>The complete genome sequence of Thermoproteus tenax: a physiologically versatile member of the Crenarchaeota.</title>
        <authorList>
            <person name="Siebers B."/>
            <person name="Zaparty M."/>
            <person name="Raddatz G."/>
            <person name="Tjaden B."/>
            <person name="Albers S.V."/>
            <person name="Bell S.D."/>
            <person name="Blombach F."/>
            <person name="Kletzin A."/>
            <person name="Kyrpides N."/>
            <person name="Lanz C."/>
            <person name="Plagens A."/>
            <person name="Rampp M."/>
            <person name="Rosinus A."/>
            <person name="von Jan M."/>
            <person name="Makarova K.S."/>
            <person name="Klenk H.P."/>
            <person name="Schuster S.C."/>
            <person name="Hensel R."/>
        </authorList>
    </citation>
    <scope>NUCLEOTIDE SEQUENCE [LARGE SCALE GENOMIC DNA]</scope>
    <source>
        <strain evidence="2">ATCC 35583 / DSM 2078 / JCM 9277 / NBRC 100435 / Kra 1</strain>
    </source>
</reference>
<dbReference type="RefSeq" id="WP_014126562.1">
    <property type="nucleotide sequence ID" value="NC_016070.1"/>
</dbReference>